<evidence type="ECO:0000256" key="4">
    <source>
        <dbReference type="ARBA" id="ARBA00022980"/>
    </source>
</evidence>
<dbReference type="Pfam" id="PF00861">
    <property type="entry name" value="Ribosomal_L18p"/>
    <property type="match status" value="1"/>
</dbReference>
<dbReference type="OrthoDB" id="9810939at2"/>
<dbReference type="InterPro" id="IPR057268">
    <property type="entry name" value="Ribosomal_L18"/>
</dbReference>
<dbReference type="GO" id="GO:0003735">
    <property type="term" value="F:structural constituent of ribosome"/>
    <property type="evidence" value="ECO:0007669"/>
    <property type="project" value="InterPro"/>
</dbReference>
<comment type="function">
    <text evidence="7">This is one of the proteins that bind and probably mediate the attachment of the 5S RNA into the large ribosomal subunit, where it forms part of the central protuberance.</text>
</comment>
<sequence length="120" mass="13390">MITKTSKNVTRKRRHARVRRTLQGTTEQPRLNVFRSNKHIYAQLIDDTEGKTLAEASTVDKELALDSTSTVEAAEKVGELIAKRALEKGYTSVVFDRGGYLFHGRVKALAEAARKAGLEF</sequence>
<dbReference type="Gene3D" id="3.30.420.100">
    <property type="match status" value="1"/>
</dbReference>
<dbReference type="InterPro" id="IPR004389">
    <property type="entry name" value="Ribosomal_uL18_bac-type"/>
</dbReference>
<evidence type="ECO:0000256" key="7">
    <source>
        <dbReference type="HAMAP-Rule" id="MF_01337"/>
    </source>
</evidence>
<dbReference type="HAMAP" id="MF_01337_B">
    <property type="entry name" value="Ribosomal_uL18_B"/>
    <property type="match status" value="1"/>
</dbReference>
<evidence type="ECO:0000256" key="6">
    <source>
        <dbReference type="ARBA" id="ARBA00035197"/>
    </source>
</evidence>
<accession>A0A511UZC3</accession>
<gene>
    <name evidence="7 8" type="primary">rplR</name>
    <name evidence="8" type="ORF">CQU01_22280</name>
</gene>
<proteinExistence type="inferred from homology"/>
<evidence type="ECO:0000313" key="9">
    <source>
        <dbReference type="Proteomes" id="UP000321491"/>
    </source>
</evidence>
<keyword evidence="2 7" id="KW-0699">rRNA-binding</keyword>
<dbReference type="EMBL" id="BJXW01000026">
    <property type="protein sequence ID" value="GEN31990.1"/>
    <property type="molecule type" value="Genomic_DNA"/>
</dbReference>
<dbReference type="InterPro" id="IPR005484">
    <property type="entry name" value="Ribosomal_uL18_bac/plant/anim"/>
</dbReference>
<reference evidence="8 9" key="1">
    <citation type="submission" date="2019-07" db="EMBL/GenBank/DDBJ databases">
        <title>Whole genome shotgun sequence of Cerasibacillus quisquiliarum NBRC 102429.</title>
        <authorList>
            <person name="Hosoyama A."/>
            <person name="Uohara A."/>
            <person name="Ohji S."/>
            <person name="Ichikawa N."/>
        </authorList>
    </citation>
    <scope>NUCLEOTIDE SEQUENCE [LARGE SCALE GENOMIC DNA]</scope>
    <source>
        <strain evidence="8 9">NBRC 102429</strain>
    </source>
</reference>
<dbReference type="CDD" id="cd00432">
    <property type="entry name" value="Ribosomal_L18_L5e"/>
    <property type="match status" value="1"/>
</dbReference>
<keyword evidence="5 7" id="KW-0687">Ribonucleoprotein</keyword>
<evidence type="ECO:0000256" key="5">
    <source>
        <dbReference type="ARBA" id="ARBA00023274"/>
    </source>
</evidence>
<evidence type="ECO:0000313" key="8">
    <source>
        <dbReference type="EMBL" id="GEN31990.1"/>
    </source>
</evidence>
<evidence type="ECO:0000256" key="3">
    <source>
        <dbReference type="ARBA" id="ARBA00022884"/>
    </source>
</evidence>
<evidence type="ECO:0000256" key="2">
    <source>
        <dbReference type="ARBA" id="ARBA00022730"/>
    </source>
</evidence>
<dbReference type="RefSeq" id="WP_146938363.1">
    <property type="nucleotide sequence ID" value="NZ_BJXW01000026.1"/>
</dbReference>
<dbReference type="GO" id="GO:0008097">
    <property type="term" value="F:5S rRNA binding"/>
    <property type="evidence" value="ECO:0007669"/>
    <property type="project" value="TreeGrafter"/>
</dbReference>
<name>A0A511UZC3_9BACI</name>
<comment type="similarity">
    <text evidence="1 7">Belongs to the universal ribosomal protein uL18 family.</text>
</comment>
<dbReference type="GO" id="GO:0022625">
    <property type="term" value="C:cytosolic large ribosomal subunit"/>
    <property type="evidence" value="ECO:0007669"/>
    <property type="project" value="TreeGrafter"/>
</dbReference>
<dbReference type="GO" id="GO:0006412">
    <property type="term" value="P:translation"/>
    <property type="evidence" value="ECO:0007669"/>
    <property type="project" value="UniProtKB-UniRule"/>
</dbReference>
<dbReference type="FunFam" id="3.30.420.100:FF:000001">
    <property type="entry name" value="50S ribosomal protein L18"/>
    <property type="match status" value="1"/>
</dbReference>
<dbReference type="AlphaFoldDB" id="A0A511UZC3"/>
<dbReference type="PANTHER" id="PTHR12899">
    <property type="entry name" value="39S RIBOSOMAL PROTEIN L18, MITOCHONDRIAL"/>
    <property type="match status" value="1"/>
</dbReference>
<dbReference type="Proteomes" id="UP000321491">
    <property type="component" value="Unassembled WGS sequence"/>
</dbReference>
<keyword evidence="9" id="KW-1185">Reference proteome</keyword>
<dbReference type="NCBIfam" id="TIGR00060">
    <property type="entry name" value="L18_bact"/>
    <property type="match status" value="1"/>
</dbReference>
<keyword evidence="4 7" id="KW-0689">Ribosomal protein</keyword>
<keyword evidence="3 7" id="KW-0694">RNA-binding</keyword>
<comment type="subunit">
    <text evidence="7">Part of the 50S ribosomal subunit; part of the 5S rRNA/L5/L18/L25 subcomplex. Contacts the 5S and 23S rRNAs.</text>
</comment>
<evidence type="ECO:0000256" key="1">
    <source>
        <dbReference type="ARBA" id="ARBA00007116"/>
    </source>
</evidence>
<dbReference type="PANTHER" id="PTHR12899:SF3">
    <property type="entry name" value="LARGE RIBOSOMAL SUBUNIT PROTEIN UL18M"/>
    <property type="match status" value="1"/>
</dbReference>
<protein>
    <recommendedName>
        <fullName evidence="6 7">Large ribosomal subunit protein uL18</fullName>
    </recommendedName>
</protein>
<dbReference type="SUPFAM" id="SSF53137">
    <property type="entry name" value="Translational machinery components"/>
    <property type="match status" value="1"/>
</dbReference>
<organism evidence="8 9">
    <name type="scientific">Cerasibacillus quisquiliarum</name>
    <dbReference type="NCBI Taxonomy" id="227865"/>
    <lineage>
        <taxon>Bacteria</taxon>
        <taxon>Bacillati</taxon>
        <taxon>Bacillota</taxon>
        <taxon>Bacilli</taxon>
        <taxon>Bacillales</taxon>
        <taxon>Bacillaceae</taxon>
        <taxon>Cerasibacillus</taxon>
    </lineage>
</organism>
<comment type="caution">
    <text evidence="8">The sequence shown here is derived from an EMBL/GenBank/DDBJ whole genome shotgun (WGS) entry which is preliminary data.</text>
</comment>